<dbReference type="EMBL" id="CAJOBS010004561">
    <property type="protein sequence ID" value="CAF4883683.1"/>
    <property type="molecule type" value="Genomic_DNA"/>
</dbReference>
<feature type="region of interest" description="Disordered" evidence="1">
    <location>
        <begin position="1"/>
        <end position="47"/>
    </location>
</feature>
<dbReference type="EMBL" id="CAJNYV010002633">
    <property type="protein sequence ID" value="CAF3490220.1"/>
    <property type="molecule type" value="Genomic_DNA"/>
</dbReference>
<dbReference type="AlphaFoldDB" id="A0A821U5C7"/>
<evidence type="ECO:0000313" key="4">
    <source>
        <dbReference type="Proteomes" id="UP000663838"/>
    </source>
</evidence>
<name>A0A821U5C7_9BILA</name>
<evidence type="ECO:0000256" key="1">
    <source>
        <dbReference type="SAM" id="MobiDB-lite"/>
    </source>
</evidence>
<gene>
    <name evidence="2" type="ORF">KIK155_LOCUS15095</name>
    <name evidence="3" type="ORF">TOA249_LOCUS29453</name>
</gene>
<protein>
    <submittedName>
        <fullName evidence="3">Uncharacterized protein</fullName>
    </submittedName>
</protein>
<comment type="caution">
    <text evidence="3">The sequence shown here is derived from an EMBL/GenBank/DDBJ whole genome shotgun (WGS) entry which is preliminary data.</text>
</comment>
<organism evidence="3 4">
    <name type="scientific">Rotaria socialis</name>
    <dbReference type="NCBI Taxonomy" id="392032"/>
    <lineage>
        <taxon>Eukaryota</taxon>
        <taxon>Metazoa</taxon>
        <taxon>Spiralia</taxon>
        <taxon>Gnathifera</taxon>
        <taxon>Rotifera</taxon>
        <taxon>Eurotatoria</taxon>
        <taxon>Bdelloidea</taxon>
        <taxon>Philodinida</taxon>
        <taxon>Philodinidae</taxon>
        <taxon>Rotaria</taxon>
    </lineage>
</organism>
<dbReference type="Proteomes" id="UP000663865">
    <property type="component" value="Unassembled WGS sequence"/>
</dbReference>
<sequence length="127" mass="14686">MDNQNNIQVGGDLNTTPSDSIDHDCANINPPTGNSKMDRPSSRQRQLQWQNIQNAKLKDSMYYIPSRHNKKVYRPLYSTENPNMKTIKTFPKFVILKAIQTDITLVKCCQFTVFKEFTEKCGKPKKM</sequence>
<evidence type="ECO:0000313" key="2">
    <source>
        <dbReference type="EMBL" id="CAF3490220.1"/>
    </source>
</evidence>
<feature type="compositionally biased region" description="Polar residues" evidence="1">
    <location>
        <begin position="1"/>
        <end position="19"/>
    </location>
</feature>
<evidence type="ECO:0000313" key="3">
    <source>
        <dbReference type="EMBL" id="CAF4883683.1"/>
    </source>
</evidence>
<accession>A0A821U5C7</accession>
<proteinExistence type="predicted"/>
<reference evidence="3" key="1">
    <citation type="submission" date="2021-02" db="EMBL/GenBank/DDBJ databases">
        <authorList>
            <person name="Nowell W R."/>
        </authorList>
    </citation>
    <scope>NUCLEOTIDE SEQUENCE</scope>
</reference>
<dbReference type="Proteomes" id="UP000663838">
    <property type="component" value="Unassembled WGS sequence"/>
</dbReference>